<dbReference type="PIRSF" id="PIRSF006324">
    <property type="entry name" value="LeuE"/>
    <property type="match status" value="1"/>
</dbReference>
<feature type="transmembrane region" description="Helical" evidence="6">
    <location>
        <begin position="40"/>
        <end position="65"/>
    </location>
</feature>
<feature type="transmembrane region" description="Helical" evidence="6">
    <location>
        <begin position="119"/>
        <end position="140"/>
    </location>
</feature>
<sequence>MTTQTWLAFFVTETALSLVPGPAVLYVVGQAMRHGAPRAFAANLGILSGNTLYFLLSAFGLAAVVAAAAPLFVAIKWLGVAYLAWLGIAEWREALRGAGLRTSAVRGTPAPFAMWRQGVLLQLANPKAILFFTALLPQFVDPAQAVAPQIAVLALTSVASEFAVLAGYAWVAARGSRALHANPRYARCTGAAAGTCLIGAGIGLALAQRH</sequence>
<protein>
    <submittedName>
        <fullName evidence="7">Homoserine/homoserine lactone efflux protein</fullName>
    </submittedName>
</protein>
<dbReference type="GO" id="GO:0005886">
    <property type="term" value="C:plasma membrane"/>
    <property type="evidence" value="ECO:0007669"/>
    <property type="project" value="UniProtKB-SubCell"/>
</dbReference>
<name>A0A839F2H8_9GAMM</name>
<proteinExistence type="predicted"/>
<keyword evidence="3 6" id="KW-0812">Transmembrane</keyword>
<gene>
    <name evidence="7" type="ORF">FHW12_001922</name>
</gene>
<keyword evidence="8" id="KW-1185">Reference proteome</keyword>
<dbReference type="EMBL" id="JACGXL010000002">
    <property type="protein sequence ID" value="MBA8887708.1"/>
    <property type="molecule type" value="Genomic_DNA"/>
</dbReference>
<feature type="transmembrane region" description="Helical" evidence="6">
    <location>
        <begin position="146"/>
        <end position="173"/>
    </location>
</feature>
<dbReference type="Pfam" id="PF01810">
    <property type="entry name" value="LysE"/>
    <property type="match status" value="1"/>
</dbReference>
<evidence type="ECO:0000256" key="6">
    <source>
        <dbReference type="SAM" id="Phobius"/>
    </source>
</evidence>
<dbReference type="InterPro" id="IPR001123">
    <property type="entry name" value="LeuE-type"/>
</dbReference>
<dbReference type="RefSeq" id="WP_182530754.1">
    <property type="nucleotide sequence ID" value="NZ_JACGXL010000002.1"/>
</dbReference>
<organism evidence="7 8">
    <name type="scientific">Dokdonella fugitiva</name>
    <dbReference type="NCBI Taxonomy" id="328517"/>
    <lineage>
        <taxon>Bacteria</taxon>
        <taxon>Pseudomonadati</taxon>
        <taxon>Pseudomonadota</taxon>
        <taxon>Gammaproteobacteria</taxon>
        <taxon>Lysobacterales</taxon>
        <taxon>Rhodanobacteraceae</taxon>
        <taxon>Dokdonella</taxon>
    </lineage>
</organism>
<evidence type="ECO:0000256" key="2">
    <source>
        <dbReference type="ARBA" id="ARBA00022475"/>
    </source>
</evidence>
<dbReference type="PANTHER" id="PTHR30086">
    <property type="entry name" value="ARGININE EXPORTER PROTEIN ARGO"/>
    <property type="match status" value="1"/>
</dbReference>
<evidence type="ECO:0000256" key="5">
    <source>
        <dbReference type="ARBA" id="ARBA00023136"/>
    </source>
</evidence>
<feature type="transmembrane region" description="Helical" evidence="6">
    <location>
        <begin position="6"/>
        <end position="28"/>
    </location>
</feature>
<feature type="transmembrane region" description="Helical" evidence="6">
    <location>
        <begin position="185"/>
        <end position="207"/>
    </location>
</feature>
<accession>A0A839F2H8</accession>
<feature type="transmembrane region" description="Helical" evidence="6">
    <location>
        <begin position="71"/>
        <end position="91"/>
    </location>
</feature>
<evidence type="ECO:0000313" key="8">
    <source>
        <dbReference type="Proteomes" id="UP000550401"/>
    </source>
</evidence>
<evidence type="ECO:0000256" key="4">
    <source>
        <dbReference type="ARBA" id="ARBA00022989"/>
    </source>
</evidence>
<dbReference type="PANTHER" id="PTHR30086:SF20">
    <property type="entry name" value="ARGININE EXPORTER PROTEIN ARGO-RELATED"/>
    <property type="match status" value="1"/>
</dbReference>
<evidence type="ECO:0000256" key="3">
    <source>
        <dbReference type="ARBA" id="ARBA00022692"/>
    </source>
</evidence>
<evidence type="ECO:0000256" key="1">
    <source>
        <dbReference type="ARBA" id="ARBA00004651"/>
    </source>
</evidence>
<reference evidence="7 8" key="1">
    <citation type="submission" date="2020-07" db="EMBL/GenBank/DDBJ databases">
        <title>Genomic Encyclopedia of Type Strains, Phase IV (KMG-V): Genome sequencing to study the core and pangenomes of soil and plant-associated prokaryotes.</title>
        <authorList>
            <person name="Whitman W."/>
        </authorList>
    </citation>
    <scope>NUCLEOTIDE SEQUENCE [LARGE SCALE GENOMIC DNA]</scope>
    <source>
        <strain evidence="7 8">RH2WT43</strain>
    </source>
</reference>
<keyword evidence="5 6" id="KW-0472">Membrane</keyword>
<comment type="caution">
    <text evidence="7">The sequence shown here is derived from an EMBL/GenBank/DDBJ whole genome shotgun (WGS) entry which is preliminary data.</text>
</comment>
<keyword evidence="2" id="KW-1003">Cell membrane</keyword>
<dbReference type="GO" id="GO:0015171">
    <property type="term" value="F:amino acid transmembrane transporter activity"/>
    <property type="evidence" value="ECO:0007669"/>
    <property type="project" value="TreeGrafter"/>
</dbReference>
<keyword evidence="4 6" id="KW-1133">Transmembrane helix</keyword>
<comment type="subcellular location">
    <subcellularLocation>
        <location evidence="1">Cell membrane</location>
        <topology evidence="1">Multi-pass membrane protein</topology>
    </subcellularLocation>
</comment>
<evidence type="ECO:0000313" key="7">
    <source>
        <dbReference type="EMBL" id="MBA8887708.1"/>
    </source>
</evidence>
<dbReference type="Proteomes" id="UP000550401">
    <property type="component" value="Unassembled WGS sequence"/>
</dbReference>
<dbReference type="AlphaFoldDB" id="A0A839F2H8"/>